<dbReference type="AlphaFoldDB" id="A0A4R1QKT9"/>
<dbReference type="EMBL" id="SLUM01000027">
    <property type="protein sequence ID" value="TCL53787.1"/>
    <property type="molecule type" value="Genomic_DNA"/>
</dbReference>
<dbReference type="HAMAP" id="MF_00227">
    <property type="entry name" value="RNase_P"/>
    <property type="match status" value="1"/>
</dbReference>
<dbReference type="GO" id="GO:0042781">
    <property type="term" value="F:3'-tRNA processing endoribonuclease activity"/>
    <property type="evidence" value="ECO:0007669"/>
    <property type="project" value="TreeGrafter"/>
</dbReference>
<keyword evidence="5 7" id="KW-0378">Hydrolase</keyword>
<dbReference type="GO" id="GO:0030677">
    <property type="term" value="C:ribonuclease P complex"/>
    <property type="evidence" value="ECO:0007669"/>
    <property type="project" value="TreeGrafter"/>
</dbReference>
<dbReference type="PROSITE" id="PS00648">
    <property type="entry name" value="RIBONUCLEASE_P"/>
    <property type="match status" value="1"/>
</dbReference>
<comment type="function">
    <text evidence="1 7">RNaseP catalyzes the removal of the 5'-leader sequence from pre-tRNA to produce the mature 5'-terminus. It can also cleave other RNA substrates such as 4.5S RNA. The protein component plays an auxiliary but essential role in vivo by binding to the 5'-leader sequence and broadening the substrate specificity of the ribozyme.</text>
</comment>
<evidence type="ECO:0000256" key="6">
    <source>
        <dbReference type="ARBA" id="ARBA00022884"/>
    </source>
</evidence>
<proteinExistence type="inferred from homology"/>
<gene>
    <name evidence="7" type="primary">rnpA</name>
    <name evidence="9" type="ORF">EDD77_12734</name>
</gene>
<dbReference type="InterPro" id="IPR020568">
    <property type="entry name" value="Ribosomal_Su5_D2-typ_SF"/>
</dbReference>
<evidence type="ECO:0000256" key="2">
    <source>
        <dbReference type="ARBA" id="ARBA00022694"/>
    </source>
</evidence>
<reference evidence="9 10" key="1">
    <citation type="submission" date="2019-03" db="EMBL/GenBank/DDBJ databases">
        <title>Genomic Encyclopedia of Type Strains, Phase IV (KMG-IV): sequencing the most valuable type-strain genomes for metagenomic binning, comparative biology and taxonomic classification.</title>
        <authorList>
            <person name="Goeker M."/>
        </authorList>
    </citation>
    <scope>NUCLEOTIDE SEQUENCE [LARGE SCALE GENOMIC DNA]</scope>
    <source>
        <strain evidence="9 10">DSM 100451</strain>
    </source>
</reference>
<organism evidence="9 10">
    <name type="scientific">Allofournierella massiliensis</name>
    <dbReference type="NCBI Taxonomy" id="1650663"/>
    <lineage>
        <taxon>Bacteria</taxon>
        <taxon>Bacillati</taxon>
        <taxon>Bacillota</taxon>
        <taxon>Clostridia</taxon>
        <taxon>Eubacteriales</taxon>
        <taxon>Oscillospiraceae</taxon>
        <taxon>Allofournierella</taxon>
    </lineage>
</organism>
<sequence>MRYRPITRNKEFARAYARGKAFVHPKLVLYVMKNRLGHTRVGITATKKIGNAVHRNRARRVIRAALHQTLPYDVGGLDLVFVARGQTTRCKSGEVQKAAEQLLKNAGLVR</sequence>
<evidence type="ECO:0000313" key="10">
    <source>
        <dbReference type="Proteomes" id="UP000295184"/>
    </source>
</evidence>
<evidence type="ECO:0000256" key="4">
    <source>
        <dbReference type="ARBA" id="ARBA00022759"/>
    </source>
</evidence>
<comment type="subunit">
    <text evidence="7">Consists of a catalytic RNA component (M1 or rnpB) and a protein subunit.</text>
</comment>
<dbReference type="InterPro" id="IPR020539">
    <property type="entry name" value="RNase_P_CS"/>
</dbReference>
<dbReference type="NCBIfam" id="TIGR00188">
    <property type="entry name" value="rnpA"/>
    <property type="match status" value="1"/>
</dbReference>
<evidence type="ECO:0000256" key="5">
    <source>
        <dbReference type="ARBA" id="ARBA00022801"/>
    </source>
</evidence>
<dbReference type="InterPro" id="IPR014721">
    <property type="entry name" value="Ribsml_uS5_D2-typ_fold_subgr"/>
</dbReference>
<keyword evidence="4 7" id="KW-0255">Endonuclease</keyword>
<dbReference type="Pfam" id="PF00825">
    <property type="entry name" value="Ribonuclease_P"/>
    <property type="match status" value="1"/>
</dbReference>
<dbReference type="EC" id="3.1.26.5" evidence="7 8"/>
<comment type="caution">
    <text evidence="9">The sequence shown here is derived from an EMBL/GenBank/DDBJ whole genome shotgun (WGS) entry which is preliminary data.</text>
</comment>
<dbReference type="STRING" id="1650663.GCA_001486665_00947"/>
<dbReference type="RefSeq" id="WP_058963435.1">
    <property type="nucleotide sequence ID" value="NZ_CABKVM010000014.1"/>
</dbReference>
<comment type="catalytic activity">
    <reaction evidence="7">
        <text>Endonucleolytic cleavage of RNA, removing 5'-extranucleotides from tRNA precursor.</text>
        <dbReference type="EC" id="3.1.26.5"/>
    </reaction>
</comment>
<evidence type="ECO:0000256" key="7">
    <source>
        <dbReference type="HAMAP-Rule" id="MF_00227"/>
    </source>
</evidence>
<dbReference type="OrthoDB" id="9810867at2"/>
<dbReference type="PANTHER" id="PTHR33992:SF1">
    <property type="entry name" value="RIBONUCLEASE P PROTEIN COMPONENT"/>
    <property type="match status" value="1"/>
</dbReference>
<keyword evidence="6 7" id="KW-0694">RNA-binding</keyword>
<dbReference type="InterPro" id="IPR000100">
    <property type="entry name" value="RNase_P"/>
</dbReference>
<evidence type="ECO:0000256" key="3">
    <source>
        <dbReference type="ARBA" id="ARBA00022722"/>
    </source>
</evidence>
<evidence type="ECO:0000256" key="1">
    <source>
        <dbReference type="ARBA" id="ARBA00002663"/>
    </source>
</evidence>
<dbReference type="GO" id="GO:0000049">
    <property type="term" value="F:tRNA binding"/>
    <property type="evidence" value="ECO:0007669"/>
    <property type="project" value="UniProtKB-UniRule"/>
</dbReference>
<name>A0A4R1QKT9_9FIRM</name>
<comment type="similarity">
    <text evidence="7">Belongs to the RnpA family.</text>
</comment>
<evidence type="ECO:0000256" key="8">
    <source>
        <dbReference type="NCBIfam" id="TIGR00188"/>
    </source>
</evidence>
<evidence type="ECO:0000313" key="9">
    <source>
        <dbReference type="EMBL" id="TCL53787.1"/>
    </source>
</evidence>
<dbReference type="Gene3D" id="3.30.230.10">
    <property type="match status" value="1"/>
</dbReference>
<dbReference type="Proteomes" id="UP000295184">
    <property type="component" value="Unassembled WGS sequence"/>
</dbReference>
<dbReference type="SUPFAM" id="SSF54211">
    <property type="entry name" value="Ribosomal protein S5 domain 2-like"/>
    <property type="match status" value="1"/>
</dbReference>
<dbReference type="PANTHER" id="PTHR33992">
    <property type="entry name" value="RIBONUCLEASE P PROTEIN COMPONENT"/>
    <property type="match status" value="1"/>
</dbReference>
<dbReference type="GO" id="GO:0001682">
    <property type="term" value="P:tRNA 5'-leader removal"/>
    <property type="evidence" value="ECO:0007669"/>
    <property type="project" value="UniProtKB-UniRule"/>
</dbReference>
<keyword evidence="3 7" id="KW-0540">Nuclease</keyword>
<keyword evidence="2 7" id="KW-0819">tRNA processing</keyword>
<accession>A0A4R1QKT9</accession>
<dbReference type="GO" id="GO:0004526">
    <property type="term" value="F:ribonuclease P activity"/>
    <property type="evidence" value="ECO:0007669"/>
    <property type="project" value="UniProtKB-UniRule"/>
</dbReference>
<protein>
    <recommendedName>
        <fullName evidence="7 8">Ribonuclease P protein component</fullName>
        <shortName evidence="7">RNase P protein</shortName>
        <shortName evidence="7">RNaseP protein</shortName>
        <ecNumber evidence="7 8">3.1.26.5</ecNumber>
    </recommendedName>
    <alternativeName>
        <fullName evidence="7">Protein C5</fullName>
    </alternativeName>
</protein>